<keyword evidence="7" id="KW-0137">Centromere</keyword>
<feature type="region of interest" description="Disordered" evidence="8">
    <location>
        <begin position="1"/>
        <end position="64"/>
    </location>
</feature>
<sequence length="360" mass="41027">MEIDEDLSVIEADSISPEVSSESFGDISCITNDDKENENVEDPHSIETDESDPEDVTMSESESGIVDSSFDPTALLEISDILDLVGKNWSIFRVSPLWNLNFDTNYLNLLSKKLKKFLIIHISTHMKNQNNSFSEISVEIEAKEAHQECIALKIYVINNDTNSKLYTGLLLKSPNYEQNYDKNSLSDMPILMVQGNKSFSVAIHNWLTEHFDCVIRPYEFALYQFLWLIAISMGDAGQLYNETVLYHYFYKYESSKGQMDVKCYAESEFLRSVLAKLSLNRSSSEATSFHYSDLIKVQSDIEDHFKITSGINVSKLKLKAFEAPKVASINVSGKIHVWSSTLMDLMLKYLMELQNNKCMP</sequence>
<evidence type="ECO:0000256" key="3">
    <source>
        <dbReference type="ARBA" id="ARBA00011060"/>
    </source>
</evidence>
<dbReference type="GO" id="GO:0005634">
    <property type="term" value="C:nucleus"/>
    <property type="evidence" value="ECO:0007669"/>
    <property type="project" value="UniProtKB-SubCell"/>
</dbReference>
<protein>
    <recommendedName>
        <fullName evidence="4">Centromere protein L</fullName>
    </recommendedName>
</protein>
<evidence type="ECO:0000256" key="4">
    <source>
        <dbReference type="ARBA" id="ARBA00016380"/>
    </source>
</evidence>
<organism evidence="9 10">
    <name type="scientific">Acyrthosiphon pisum</name>
    <name type="common">Pea aphid</name>
    <dbReference type="NCBI Taxonomy" id="7029"/>
    <lineage>
        <taxon>Eukaryota</taxon>
        <taxon>Metazoa</taxon>
        <taxon>Ecdysozoa</taxon>
        <taxon>Arthropoda</taxon>
        <taxon>Hexapoda</taxon>
        <taxon>Insecta</taxon>
        <taxon>Pterygota</taxon>
        <taxon>Neoptera</taxon>
        <taxon>Paraneoptera</taxon>
        <taxon>Hemiptera</taxon>
        <taxon>Sternorrhyncha</taxon>
        <taxon>Aphidomorpha</taxon>
        <taxon>Aphidoidea</taxon>
        <taxon>Aphididae</taxon>
        <taxon>Macrosiphini</taxon>
        <taxon>Acyrthosiphon</taxon>
    </lineage>
</organism>
<dbReference type="RefSeq" id="XP_001951878.1">
    <property type="nucleotide sequence ID" value="XM_001951843.4"/>
</dbReference>
<feature type="compositionally biased region" description="Basic and acidic residues" evidence="8">
    <location>
        <begin position="32"/>
        <end position="47"/>
    </location>
</feature>
<evidence type="ECO:0000313" key="9">
    <source>
        <dbReference type="EnsemblMetazoa" id="XP_001951878.1"/>
    </source>
</evidence>
<dbReference type="KEGG" id="api:100166425"/>
<reference evidence="9" key="2">
    <citation type="submission" date="2022-06" db="UniProtKB">
        <authorList>
            <consortium name="EnsemblMetazoa"/>
        </authorList>
    </citation>
    <scope>IDENTIFICATION</scope>
</reference>
<dbReference type="PANTHER" id="PTHR31740">
    <property type="entry name" value="CENTROMERE PROTEIN L"/>
    <property type="match status" value="1"/>
</dbReference>
<dbReference type="InterPro" id="IPR025204">
    <property type="entry name" value="CENP-L"/>
</dbReference>
<keyword evidence="10" id="KW-1185">Reference proteome</keyword>
<reference evidence="10" key="1">
    <citation type="submission" date="2010-06" db="EMBL/GenBank/DDBJ databases">
        <authorList>
            <person name="Jiang H."/>
            <person name="Abraham K."/>
            <person name="Ali S."/>
            <person name="Alsbrooks S.L."/>
            <person name="Anim B.N."/>
            <person name="Anosike U.S."/>
            <person name="Attaway T."/>
            <person name="Bandaranaike D.P."/>
            <person name="Battles P.K."/>
            <person name="Bell S.N."/>
            <person name="Bell A.V."/>
            <person name="Beltran B."/>
            <person name="Bickham C."/>
            <person name="Bustamante Y."/>
            <person name="Caleb T."/>
            <person name="Canada A."/>
            <person name="Cardenas V."/>
            <person name="Carter K."/>
            <person name="Chacko J."/>
            <person name="Chandrabose M.N."/>
            <person name="Chavez D."/>
            <person name="Chavez A."/>
            <person name="Chen L."/>
            <person name="Chu H.-S."/>
            <person name="Claassen K.J."/>
            <person name="Cockrell R."/>
            <person name="Collins M."/>
            <person name="Cooper J.A."/>
            <person name="Cree A."/>
            <person name="Curry S.M."/>
            <person name="Da Y."/>
            <person name="Dao M.D."/>
            <person name="Das B."/>
            <person name="Davila M.-L."/>
            <person name="Davy-Carroll L."/>
            <person name="Denson S."/>
            <person name="Dinh H."/>
            <person name="Ebong V.E."/>
            <person name="Edwards J.R."/>
            <person name="Egan A."/>
            <person name="El-Daye J."/>
            <person name="Escobedo L."/>
            <person name="Fernandez S."/>
            <person name="Fernando P.R."/>
            <person name="Flagg N."/>
            <person name="Forbes L.D."/>
            <person name="Fowler R.G."/>
            <person name="Fu Q."/>
            <person name="Gabisi R.A."/>
            <person name="Ganer J."/>
            <person name="Garbino Pronczuk A."/>
            <person name="Garcia R.M."/>
            <person name="Garner T."/>
            <person name="Garrett T.E."/>
            <person name="Gonzalez D.A."/>
            <person name="Hamid H."/>
            <person name="Hawkins E.S."/>
            <person name="Hirani K."/>
            <person name="Hogues M.E."/>
            <person name="Hollins B."/>
            <person name="Hsiao C.-H."/>
            <person name="Jabil R."/>
            <person name="James M.L."/>
            <person name="Jhangiani S.N."/>
            <person name="Johnson B."/>
            <person name="Johnson Q."/>
            <person name="Joshi V."/>
            <person name="Kalu J.B."/>
            <person name="Kam C."/>
            <person name="Kashfia A."/>
            <person name="Keebler J."/>
            <person name="Kisamo H."/>
            <person name="Kovar C.L."/>
            <person name="Lago L.A."/>
            <person name="Lai C.-Y."/>
            <person name="Laidlaw J."/>
            <person name="Lara F."/>
            <person name="Le T.-K."/>
            <person name="Lee S.L."/>
            <person name="Legall F.H."/>
            <person name="Lemon S.J."/>
            <person name="Lewis L.R."/>
            <person name="Li B."/>
            <person name="Liu Y."/>
            <person name="Liu Y.-S."/>
            <person name="Lopez J."/>
            <person name="Lozado R.J."/>
            <person name="Lu J."/>
            <person name="Madu R.C."/>
            <person name="Maheshwari M."/>
            <person name="Maheshwari R."/>
            <person name="Malloy K."/>
            <person name="Martinez E."/>
            <person name="Mathew T."/>
            <person name="Mercado I.C."/>
            <person name="Mercado C."/>
            <person name="Meyer B."/>
            <person name="Montgomery K."/>
            <person name="Morgan M.B."/>
            <person name="Munidasa M."/>
            <person name="Nazareth L.V."/>
            <person name="Nelson J."/>
            <person name="Ng B.M."/>
            <person name="Nguyen N.B."/>
            <person name="Nguyen P.Q."/>
            <person name="Nguyen T."/>
            <person name="Obregon M."/>
            <person name="Okwuonu G.O."/>
            <person name="Onwere C.G."/>
            <person name="Orozco G."/>
            <person name="Parra A."/>
            <person name="Patel S."/>
            <person name="Patil S."/>
            <person name="Perez A."/>
            <person name="Perez Y."/>
            <person name="Pham C."/>
            <person name="Primus E.L."/>
            <person name="Pu L.-L."/>
            <person name="Puazo M."/>
            <person name="Qin X."/>
            <person name="Quiroz J.B."/>
            <person name="Reese J."/>
            <person name="Richards S."/>
            <person name="Rives C.M."/>
            <person name="Robberts R."/>
            <person name="Ruiz S.J."/>
            <person name="Ruiz M.J."/>
            <person name="Santibanez J."/>
            <person name="Schneider B.W."/>
            <person name="Sisson I."/>
            <person name="Smith M."/>
            <person name="Sodergren E."/>
            <person name="Song X.-Z."/>
            <person name="Song B.B."/>
            <person name="Summersgill H."/>
            <person name="Thelus R."/>
            <person name="Thornton R.D."/>
            <person name="Trejos Z.Y."/>
            <person name="Usmani K."/>
            <person name="Vattathil S."/>
            <person name="Villasana D."/>
            <person name="Walker D.L."/>
            <person name="Wang S."/>
            <person name="Wang K."/>
            <person name="White C.S."/>
            <person name="Williams A.C."/>
            <person name="Williamson J."/>
            <person name="Wilson K."/>
            <person name="Woghiren I.O."/>
            <person name="Woodworth J.R."/>
            <person name="Worley K.C."/>
            <person name="Wright R.A."/>
            <person name="Wu W."/>
            <person name="Young L."/>
            <person name="Zhang L."/>
            <person name="Zhang J."/>
            <person name="Zhu Y."/>
            <person name="Muzny D.M."/>
            <person name="Weinstock G."/>
            <person name="Gibbs R.A."/>
        </authorList>
    </citation>
    <scope>NUCLEOTIDE SEQUENCE [LARGE SCALE GENOMIC DNA]</scope>
    <source>
        <strain evidence="10">LSR1</strain>
    </source>
</reference>
<comment type="subcellular location">
    <subcellularLocation>
        <location evidence="2">Chromosome</location>
        <location evidence="2">Centromere</location>
    </subcellularLocation>
    <subcellularLocation>
        <location evidence="1">Nucleus</location>
    </subcellularLocation>
</comment>
<name>A0A8R2A796_ACYPI</name>
<dbReference type="EnsemblMetazoa" id="XM_001951843.5">
    <property type="protein sequence ID" value="XP_001951878.1"/>
    <property type="gene ID" value="LOC100166425"/>
</dbReference>
<evidence type="ECO:0000256" key="1">
    <source>
        <dbReference type="ARBA" id="ARBA00004123"/>
    </source>
</evidence>
<feature type="compositionally biased region" description="Acidic residues" evidence="8">
    <location>
        <begin position="48"/>
        <end position="57"/>
    </location>
</feature>
<dbReference type="GeneID" id="100166425"/>
<proteinExistence type="inferred from homology"/>
<keyword evidence="6" id="KW-0539">Nucleus</keyword>
<dbReference type="GO" id="GO:0000775">
    <property type="term" value="C:chromosome, centromeric region"/>
    <property type="evidence" value="ECO:0007669"/>
    <property type="project" value="UniProtKB-SubCell"/>
</dbReference>
<evidence type="ECO:0000256" key="8">
    <source>
        <dbReference type="SAM" id="MobiDB-lite"/>
    </source>
</evidence>
<evidence type="ECO:0000256" key="5">
    <source>
        <dbReference type="ARBA" id="ARBA00022454"/>
    </source>
</evidence>
<dbReference type="OrthoDB" id="6336727at2759"/>
<dbReference type="PANTHER" id="PTHR31740:SF2">
    <property type="entry name" value="CENTROMERE PROTEIN L"/>
    <property type="match status" value="1"/>
</dbReference>
<dbReference type="Proteomes" id="UP000007819">
    <property type="component" value="Chromosome A2"/>
</dbReference>
<evidence type="ECO:0000313" key="10">
    <source>
        <dbReference type="Proteomes" id="UP000007819"/>
    </source>
</evidence>
<evidence type="ECO:0000256" key="7">
    <source>
        <dbReference type="ARBA" id="ARBA00023328"/>
    </source>
</evidence>
<evidence type="ECO:0000256" key="2">
    <source>
        <dbReference type="ARBA" id="ARBA00004584"/>
    </source>
</evidence>
<dbReference type="AlphaFoldDB" id="A0A8R2A796"/>
<comment type="similarity">
    <text evidence="3">Belongs to the CENP-L/IML3 family.</text>
</comment>
<accession>A0A8R2A796</accession>
<evidence type="ECO:0000256" key="6">
    <source>
        <dbReference type="ARBA" id="ARBA00023242"/>
    </source>
</evidence>
<keyword evidence="5" id="KW-0158">Chromosome</keyword>
<dbReference type="Pfam" id="PF13092">
    <property type="entry name" value="CENP-L"/>
    <property type="match status" value="1"/>
</dbReference>